<name>A0A8J8GJX0_9BACI</name>
<dbReference type="Pfam" id="PF02518">
    <property type="entry name" value="HATPase_c"/>
    <property type="match status" value="1"/>
</dbReference>
<feature type="transmembrane region" description="Helical" evidence="9">
    <location>
        <begin position="31"/>
        <end position="47"/>
    </location>
</feature>
<dbReference type="CDD" id="cd00075">
    <property type="entry name" value="HATPase"/>
    <property type="match status" value="1"/>
</dbReference>
<dbReference type="PANTHER" id="PTHR43065:SF10">
    <property type="entry name" value="PEROXIDE STRESS-ACTIVATED HISTIDINE KINASE MAK3"/>
    <property type="match status" value="1"/>
</dbReference>
<keyword evidence="12" id="KW-1185">Reference proteome</keyword>
<keyword evidence="9" id="KW-1133">Transmembrane helix</keyword>
<evidence type="ECO:0000256" key="9">
    <source>
        <dbReference type="SAM" id="Phobius"/>
    </source>
</evidence>
<dbReference type="AlphaFoldDB" id="A0A8J8GJX0"/>
<keyword evidence="8" id="KW-0902">Two-component regulatory system</keyword>
<evidence type="ECO:0000259" key="10">
    <source>
        <dbReference type="PROSITE" id="PS50109"/>
    </source>
</evidence>
<dbReference type="GO" id="GO:0000160">
    <property type="term" value="P:phosphorelay signal transduction system"/>
    <property type="evidence" value="ECO:0007669"/>
    <property type="project" value="UniProtKB-KW"/>
</dbReference>
<dbReference type="PROSITE" id="PS50109">
    <property type="entry name" value="HIS_KIN"/>
    <property type="match status" value="1"/>
</dbReference>
<dbReference type="SMART" id="SM00387">
    <property type="entry name" value="HATPase_c"/>
    <property type="match status" value="1"/>
</dbReference>
<evidence type="ECO:0000256" key="1">
    <source>
        <dbReference type="ARBA" id="ARBA00000085"/>
    </source>
</evidence>
<dbReference type="GO" id="GO:0005524">
    <property type="term" value="F:ATP binding"/>
    <property type="evidence" value="ECO:0007669"/>
    <property type="project" value="UniProtKB-KW"/>
</dbReference>
<dbReference type="Proteomes" id="UP000625804">
    <property type="component" value="Unassembled WGS sequence"/>
</dbReference>
<dbReference type="InterPro" id="IPR036890">
    <property type="entry name" value="HATPase_C_sf"/>
</dbReference>
<feature type="transmembrane region" description="Helical" evidence="9">
    <location>
        <begin position="6"/>
        <end position="24"/>
    </location>
</feature>
<feature type="domain" description="Histidine kinase" evidence="10">
    <location>
        <begin position="214"/>
        <end position="417"/>
    </location>
</feature>
<dbReference type="EC" id="2.7.13.3" evidence="2"/>
<comment type="catalytic activity">
    <reaction evidence="1">
        <text>ATP + protein L-histidine = ADP + protein N-phospho-L-histidine.</text>
        <dbReference type="EC" id="2.7.13.3"/>
    </reaction>
</comment>
<evidence type="ECO:0000313" key="12">
    <source>
        <dbReference type="Proteomes" id="UP000625804"/>
    </source>
</evidence>
<feature type="transmembrane region" description="Helical" evidence="9">
    <location>
        <begin position="113"/>
        <end position="138"/>
    </location>
</feature>
<proteinExistence type="predicted"/>
<dbReference type="PANTHER" id="PTHR43065">
    <property type="entry name" value="SENSOR HISTIDINE KINASE"/>
    <property type="match status" value="1"/>
</dbReference>
<organism evidence="11 12">
    <name type="scientific">Calidifontibacillus erzurumensis</name>
    <dbReference type="NCBI Taxonomy" id="2741433"/>
    <lineage>
        <taxon>Bacteria</taxon>
        <taxon>Bacillati</taxon>
        <taxon>Bacillota</taxon>
        <taxon>Bacilli</taxon>
        <taxon>Bacillales</taxon>
        <taxon>Bacillaceae</taxon>
        <taxon>Calidifontibacillus/Schinkia group</taxon>
        <taxon>Calidifontibacillus</taxon>
    </lineage>
</organism>
<dbReference type="SUPFAM" id="SSF55874">
    <property type="entry name" value="ATPase domain of HSP90 chaperone/DNA topoisomerase II/histidine kinase"/>
    <property type="match status" value="1"/>
</dbReference>
<dbReference type="EMBL" id="JABTTE010000029">
    <property type="protein sequence ID" value="NSL53143.1"/>
    <property type="molecule type" value="Genomic_DNA"/>
</dbReference>
<sequence>MNRNTILKILIIVCVTAFLGELKITPFNSSFRIALGSAGFFFLLLYYKDVPYLLTGFVTGVLTTLFRTGLDSFYFNDFSFIGSFLTHSPIIGYYLVFATILQFTKRKCGSISPLMLGFFGVLSDGIANIAELLLHSAINGVPFMFSNIGYVFIVAVFRSFFVIGLYNSIESNKLKAIYVEQRKKFEEIQTILSELYIEGFYLEKTLTDIETITRKAHDLYQELKKLEMPVELTRSALLIAQEVHEVKKDNQRIKAGLEKLIAEGHIVKPVSLKEIVNVSLKANKKYSKSLGKNIEIEASVDVDLKVQSIYPLLIILNNLITNAIEAIDETGFIQVTVRMLDSNIIIEVLDNGPGIDPDEQDVIFEPGFTTKFTETGKPSTGIGLSHVKLMVEKLDGSIQLQSSPVQTAFTITLPIKNL</sequence>
<dbReference type="InterPro" id="IPR005467">
    <property type="entry name" value="His_kinase_dom"/>
</dbReference>
<dbReference type="InterPro" id="IPR004358">
    <property type="entry name" value="Sig_transdc_His_kin-like_C"/>
</dbReference>
<keyword evidence="9" id="KW-0812">Transmembrane</keyword>
<keyword evidence="7" id="KW-0067">ATP-binding</keyword>
<evidence type="ECO:0000256" key="8">
    <source>
        <dbReference type="ARBA" id="ARBA00023012"/>
    </source>
</evidence>
<dbReference type="RefSeq" id="WP_173732344.1">
    <property type="nucleotide sequence ID" value="NZ_JABTTE010000029.1"/>
</dbReference>
<comment type="caution">
    <text evidence="11">The sequence shown here is derived from an EMBL/GenBank/DDBJ whole genome shotgun (WGS) entry which is preliminary data.</text>
</comment>
<keyword evidence="3" id="KW-0597">Phosphoprotein</keyword>
<evidence type="ECO:0000256" key="7">
    <source>
        <dbReference type="ARBA" id="ARBA00022840"/>
    </source>
</evidence>
<feature type="transmembrane region" description="Helical" evidence="9">
    <location>
        <begin position="78"/>
        <end position="101"/>
    </location>
</feature>
<accession>A0A8J8GJX0</accession>
<dbReference type="GO" id="GO:0004673">
    <property type="term" value="F:protein histidine kinase activity"/>
    <property type="evidence" value="ECO:0007669"/>
    <property type="project" value="UniProtKB-EC"/>
</dbReference>
<dbReference type="PRINTS" id="PR00344">
    <property type="entry name" value="BCTRLSENSOR"/>
</dbReference>
<keyword evidence="4" id="KW-0808">Transferase</keyword>
<evidence type="ECO:0000256" key="2">
    <source>
        <dbReference type="ARBA" id="ARBA00012438"/>
    </source>
</evidence>
<keyword evidence="5" id="KW-0547">Nucleotide-binding</keyword>
<feature type="transmembrane region" description="Helical" evidence="9">
    <location>
        <begin position="144"/>
        <end position="166"/>
    </location>
</feature>
<evidence type="ECO:0000256" key="6">
    <source>
        <dbReference type="ARBA" id="ARBA00022777"/>
    </source>
</evidence>
<evidence type="ECO:0000313" key="11">
    <source>
        <dbReference type="EMBL" id="NSL53143.1"/>
    </source>
</evidence>
<keyword evidence="6 11" id="KW-0418">Kinase</keyword>
<dbReference type="InterPro" id="IPR003594">
    <property type="entry name" value="HATPase_dom"/>
</dbReference>
<keyword evidence="9" id="KW-0472">Membrane</keyword>
<evidence type="ECO:0000256" key="3">
    <source>
        <dbReference type="ARBA" id="ARBA00022553"/>
    </source>
</evidence>
<evidence type="ECO:0000256" key="5">
    <source>
        <dbReference type="ARBA" id="ARBA00022741"/>
    </source>
</evidence>
<dbReference type="Gene3D" id="3.30.565.10">
    <property type="entry name" value="Histidine kinase-like ATPase, C-terminal domain"/>
    <property type="match status" value="1"/>
</dbReference>
<gene>
    <name evidence="11" type="ORF">HR057_15465</name>
</gene>
<evidence type="ECO:0000256" key="4">
    <source>
        <dbReference type="ARBA" id="ARBA00022679"/>
    </source>
</evidence>
<protein>
    <recommendedName>
        <fullName evidence="2">histidine kinase</fullName>
        <ecNumber evidence="2">2.7.13.3</ecNumber>
    </recommendedName>
</protein>
<reference evidence="11" key="1">
    <citation type="submission" date="2020-06" db="EMBL/GenBank/DDBJ databases">
        <title>A novel thermopfilic bacterium from Erzurum, Turkey.</title>
        <authorList>
            <person name="Adiguzel A."/>
            <person name="Ay H."/>
            <person name="Baltaci M.O."/>
        </authorList>
    </citation>
    <scope>NUCLEOTIDE SEQUENCE</scope>
    <source>
        <strain evidence="11">P2</strain>
    </source>
</reference>